<feature type="compositionally biased region" description="Low complexity" evidence="8">
    <location>
        <begin position="602"/>
        <end position="616"/>
    </location>
</feature>
<feature type="region of interest" description="Disordered" evidence="8">
    <location>
        <begin position="593"/>
        <end position="684"/>
    </location>
</feature>
<dbReference type="GO" id="GO:0003924">
    <property type="term" value="F:GTPase activity"/>
    <property type="evidence" value="ECO:0007669"/>
    <property type="project" value="UniProtKB-UniRule"/>
</dbReference>
<keyword evidence="2 5" id="KW-0963">Cytoplasm</keyword>
<dbReference type="InterPro" id="IPR036525">
    <property type="entry name" value="Tubulin/FtsZ_GTPase_sf"/>
</dbReference>
<dbReference type="EMBL" id="OCNJ01000001">
    <property type="protein sequence ID" value="SOD90525.1"/>
    <property type="molecule type" value="Genomic_DNA"/>
</dbReference>
<keyword evidence="4 5" id="KW-0342">GTP-binding</keyword>
<dbReference type="PANTHER" id="PTHR30314:SF3">
    <property type="entry name" value="MITOCHONDRIAL DIVISION PROTEIN FSZA"/>
    <property type="match status" value="1"/>
</dbReference>
<dbReference type="InterPro" id="IPR020805">
    <property type="entry name" value="Cell_div_FtsZ_CS"/>
</dbReference>
<dbReference type="GO" id="GO:0032153">
    <property type="term" value="C:cell division site"/>
    <property type="evidence" value="ECO:0007669"/>
    <property type="project" value="UniProtKB-UniRule"/>
</dbReference>
<dbReference type="InterPro" id="IPR008280">
    <property type="entry name" value="Tub_FtsZ_C"/>
</dbReference>
<dbReference type="InterPro" id="IPR045061">
    <property type="entry name" value="FtsZ/CetZ"/>
</dbReference>
<dbReference type="Pfam" id="PF00091">
    <property type="entry name" value="Tubulin"/>
    <property type="match status" value="1"/>
</dbReference>
<keyword evidence="3 5" id="KW-0547">Nucleotide-binding</keyword>
<dbReference type="PROSITE" id="PS01135">
    <property type="entry name" value="FTSZ_2"/>
    <property type="match status" value="1"/>
</dbReference>
<comment type="subunit">
    <text evidence="5">Homodimer. Polymerizes to form a dynamic ring structure in a strictly GTP-dependent manner. Interacts directly with several other division proteins.</text>
</comment>
<keyword evidence="12" id="KW-1185">Reference proteome</keyword>
<evidence type="ECO:0000256" key="1">
    <source>
        <dbReference type="ARBA" id="ARBA00009690"/>
    </source>
</evidence>
<dbReference type="Gene3D" id="3.30.1330.20">
    <property type="entry name" value="Tubulin/FtsZ, C-terminal domain"/>
    <property type="match status" value="1"/>
</dbReference>
<sequence>MADKTEWRMLDEFGHRIAEASPAEQPAHDDRDTIRALGATKRAAAVLSAMIWGPPEGVDPAVEGLLPEPVDVSAPSALDLAESVSQAVARCFAEPDGTEEYHPTDSDLRIEHHSLAPQPENEGASEGSDGLTEQERHLLKVLSTPTEKPDLAQGDGTLHERTEDFANAPKSTLNKEQNPGTHLPVQTHTEANMPINFHAPEGIGAQLKPRITVVGVGGAGGNAVNNMILSGLEGVDFVVANTDAQALNHARTDRRIQLGMDVTQGLGAGARPDVGNAAAEESYDLIAKELEGANMVFITAGMGGGTGTGAAPVISRIARDMGILTVGVVTKPFQFEGVHRMRLAENGIDDLAQFVDTLIIIPNQNLFRVANERTTFADAFKMADDVLNSGVRSVTDLMVMPGLINLDFADVRTVMSGMGRAMMGTGEADGENRALQAAEAAIANPLLEDTCMRGAKGVLINITGGPDVTLFEVDEAANRIKDEVESPDAHIIFGSCFDEAMEGKMRVSVVATGINAEAMAGHHPQRTTVAMPGAPRPQPLTAPAAAAAPAAPAPQQPTAEVEPVAAQAAAHVAAEAPMQAPAVVEEEQPAAFQATGTHGGLARPTAPAAPRFTQPRDVFIPRAPVTPGSAGHAAAPQHHQPEASRAAAQPQAAAPQPAPRPMAVPPRPQPLQGSAQTRTSIEPEEHRTLAQGLLARMTGLARRATPAAPHQEPEVRTQHHQQPQAPQARPTTEQMRLAVDPDDRVQTSSQDDDELEIPAFLRRQAN</sequence>
<evidence type="ECO:0000256" key="4">
    <source>
        <dbReference type="ARBA" id="ARBA00023134"/>
    </source>
</evidence>
<evidence type="ECO:0000313" key="11">
    <source>
        <dbReference type="EMBL" id="SOD90525.1"/>
    </source>
</evidence>
<keyword evidence="5 7" id="KW-0717">Septation</keyword>
<evidence type="ECO:0000313" key="12">
    <source>
        <dbReference type="Proteomes" id="UP000219621"/>
    </source>
</evidence>
<dbReference type="InterPro" id="IPR024757">
    <property type="entry name" value="FtsZ_C"/>
</dbReference>
<dbReference type="InterPro" id="IPR000158">
    <property type="entry name" value="Cell_div_FtsZ"/>
</dbReference>
<evidence type="ECO:0000259" key="10">
    <source>
        <dbReference type="SMART" id="SM00865"/>
    </source>
</evidence>
<dbReference type="GO" id="GO:0005525">
    <property type="term" value="F:GTP binding"/>
    <property type="evidence" value="ECO:0007669"/>
    <property type="project" value="UniProtKB-UniRule"/>
</dbReference>
<accession>A0A286G4U8</accession>
<dbReference type="PANTHER" id="PTHR30314">
    <property type="entry name" value="CELL DIVISION PROTEIN FTSZ-RELATED"/>
    <property type="match status" value="1"/>
</dbReference>
<feature type="compositionally biased region" description="Low complexity" evidence="8">
    <location>
        <begin position="627"/>
        <end position="655"/>
    </location>
</feature>
<feature type="binding site" evidence="5">
    <location>
        <position position="336"/>
    </location>
    <ligand>
        <name>GTP</name>
        <dbReference type="ChEBI" id="CHEBI:37565"/>
    </ligand>
</feature>
<dbReference type="Gene3D" id="3.40.50.1440">
    <property type="entry name" value="Tubulin/FtsZ, GTPase domain"/>
    <property type="match status" value="1"/>
</dbReference>
<dbReference type="SMART" id="SM00864">
    <property type="entry name" value="Tubulin"/>
    <property type="match status" value="1"/>
</dbReference>
<dbReference type="GO" id="GO:0051258">
    <property type="term" value="P:protein polymerization"/>
    <property type="evidence" value="ECO:0007669"/>
    <property type="project" value="UniProtKB-UniRule"/>
</dbReference>
<dbReference type="SMART" id="SM00865">
    <property type="entry name" value="Tubulin_C"/>
    <property type="match status" value="1"/>
</dbReference>
<feature type="compositionally biased region" description="Low complexity" evidence="8">
    <location>
        <begin position="720"/>
        <end position="732"/>
    </location>
</feature>
<feature type="region of interest" description="Disordered" evidence="8">
    <location>
        <begin position="530"/>
        <end position="560"/>
    </location>
</feature>
<feature type="domain" description="Tubulin/FtsZ GTPase" evidence="9">
    <location>
        <begin position="210"/>
        <end position="402"/>
    </location>
</feature>
<dbReference type="InterPro" id="IPR003008">
    <property type="entry name" value="Tubulin_FtsZ_GTPase"/>
</dbReference>
<organism evidence="11 12">
    <name type="scientific">Caenispirillum bisanense</name>
    <dbReference type="NCBI Taxonomy" id="414052"/>
    <lineage>
        <taxon>Bacteria</taxon>
        <taxon>Pseudomonadati</taxon>
        <taxon>Pseudomonadota</taxon>
        <taxon>Alphaproteobacteria</taxon>
        <taxon>Rhodospirillales</taxon>
        <taxon>Novispirillaceae</taxon>
        <taxon>Caenispirillum</taxon>
    </lineage>
</organism>
<dbReference type="CDD" id="cd02201">
    <property type="entry name" value="FtsZ_type1"/>
    <property type="match status" value="1"/>
</dbReference>
<dbReference type="Proteomes" id="UP000219621">
    <property type="component" value="Unassembled WGS sequence"/>
</dbReference>
<feature type="binding site" evidence="5">
    <location>
        <position position="340"/>
    </location>
    <ligand>
        <name>GTP</name>
        <dbReference type="ChEBI" id="CHEBI:37565"/>
    </ligand>
</feature>
<dbReference type="FunFam" id="3.40.50.1440:FF:000001">
    <property type="entry name" value="Cell division protein FtsZ"/>
    <property type="match status" value="1"/>
</dbReference>
<evidence type="ECO:0000256" key="2">
    <source>
        <dbReference type="ARBA" id="ARBA00022490"/>
    </source>
</evidence>
<dbReference type="PROSITE" id="PS01134">
    <property type="entry name" value="FTSZ_1"/>
    <property type="match status" value="1"/>
</dbReference>
<evidence type="ECO:0000256" key="8">
    <source>
        <dbReference type="SAM" id="MobiDB-lite"/>
    </source>
</evidence>
<evidence type="ECO:0000256" key="6">
    <source>
        <dbReference type="NCBIfam" id="TIGR00065"/>
    </source>
</evidence>
<feature type="binding site" evidence="5">
    <location>
        <begin position="305"/>
        <end position="307"/>
    </location>
    <ligand>
        <name>GTP</name>
        <dbReference type="ChEBI" id="CHEBI:37565"/>
    </ligand>
</feature>
<dbReference type="Pfam" id="PF12327">
    <property type="entry name" value="FtsZ_C"/>
    <property type="match status" value="1"/>
</dbReference>
<dbReference type="NCBIfam" id="TIGR00065">
    <property type="entry name" value="ftsZ"/>
    <property type="match status" value="1"/>
</dbReference>
<comment type="function">
    <text evidence="5 7">Essential cell division protein that forms a contractile ring structure (Z ring) at the future cell division site. The regulation of the ring assembly controls the timing and the location of cell division. One of the functions of the FtsZ ring is to recruit other cell division proteins to the septum to produce a new cell wall between the dividing cells. Binds GTP and shows GTPase activity.</text>
</comment>
<dbReference type="SUPFAM" id="SSF52490">
    <property type="entry name" value="Tubulin nucleotide-binding domain-like"/>
    <property type="match status" value="1"/>
</dbReference>
<dbReference type="PRINTS" id="PR00423">
    <property type="entry name" value="CELLDVISFTSZ"/>
</dbReference>
<keyword evidence="5 7" id="KW-0132">Cell division</keyword>
<evidence type="ECO:0000256" key="5">
    <source>
        <dbReference type="HAMAP-Rule" id="MF_00909"/>
    </source>
</evidence>
<feature type="compositionally biased region" description="Pro residues" evidence="8">
    <location>
        <begin position="656"/>
        <end position="669"/>
    </location>
</feature>
<evidence type="ECO:0000256" key="7">
    <source>
        <dbReference type="RuleBase" id="RU000631"/>
    </source>
</evidence>
<keyword evidence="5 7" id="KW-0131">Cell cycle</keyword>
<dbReference type="HAMAP" id="MF_00909">
    <property type="entry name" value="FtsZ"/>
    <property type="match status" value="1"/>
</dbReference>
<dbReference type="GO" id="GO:0000917">
    <property type="term" value="P:division septum assembly"/>
    <property type="evidence" value="ECO:0007669"/>
    <property type="project" value="UniProtKB-KW"/>
</dbReference>
<feature type="binding site" evidence="5">
    <location>
        <position position="384"/>
    </location>
    <ligand>
        <name>GTP</name>
        <dbReference type="ChEBI" id="CHEBI:37565"/>
    </ligand>
</feature>
<feature type="domain" description="Tubulin/FtsZ 2-layer sandwich" evidence="10">
    <location>
        <begin position="404"/>
        <end position="523"/>
    </location>
</feature>
<feature type="region of interest" description="Disordered" evidence="8">
    <location>
        <begin position="701"/>
        <end position="766"/>
    </location>
</feature>
<comment type="similarity">
    <text evidence="1 5 7">Belongs to the FtsZ family.</text>
</comment>
<dbReference type="AlphaFoldDB" id="A0A286G4U8"/>
<evidence type="ECO:0000256" key="3">
    <source>
        <dbReference type="ARBA" id="ARBA00022741"/>
    </source>
</evidence>
<gene>
    <name evidence="5" type="primary">ftsZ</name>
    <name evidence="11" type="ORF">SAMN05421508_101572</name>
</gene>
<protein>
    <recommendedName>
        <fullName evidence="5 6">Cell division protein FtsZ</fullName>
    </recommendedName>
</protein>
<comment type="subcellular location">
    <subcellularLocation>
        <location evidence="5">Cytoplasm</location>
    </subcellularLocation>
    <text evidence="5">Assembles at midcell at the inner surface of the cytoplasmic membrane.</text>
</comment>
<dbReference type="SUPFAM" id="SSF55307">
    <property type="entry name" value="Tubulin C-terminal domain-like"/>
    <property type="match status" value="1"/>
</dbReference>
<evidence type="ECO:0000259" key="9">
    <source>
        <dbReference type="SMART" id="SM00864"/>
    </source>
</evidence>
<feature type="compositionally biased region" description="Polar residues" evidence="8">
    <location>
        <begin position="671"/>
        <end position="680"/>
    </location>
</feature>
<dbReference type="FunFam" id="3.30.1330.20:FF:000011">
    <property type="entry name" value="Cell division protein FtsZ"/>
    <property type="match status" value="1"/>
</dbReference>
<dbReference type="GO" id="GO:0043093">
    <property type="term" value="P:FtsZ-dependent cytokinesis"/>
    <property type="evidence" value="ECO:0007669"/>
    <property type="project" value="UniProtKB-UniRule"/>
</dbReference>
<dbReference type="InterPro" id="IPR018316">
    <property type="entry name" value="Tubulin/FtsZ_2-layer-sand-dom"/>
</dbReference>
<reference evidence="11 12" key="1">
    <citation type="submission" date="2017-09" db="EMBL/GenBank/DDBJ databases">
        <authorList>
            <person name="Ehlers B."/>
            <person name="Leendertz F.H."/>
        </authorList>
    </citation>
    <scope>NUCLEOTIDE SEQUENCE [LARGE SCALE GENOMIC DNA]</scope>
    <source>
        <strain evidence="11 12">USBA 140</strain>
    </source>
</reference>
<proteinExistence type="inferred from homology"/>
<name>A0A286G4U8_9PROT</name>
<dbReference type="InterPro" id="IPR037103">
    <property type="entry name" value="Tubulin/FtsZ-like_C"/>
</dbReference>
<feature type="binding site" evidence="5">
    <location>
        <begin position="218"/>
        <end position="222"/>
    </location>
    <ligand>
        <name>GTP</name>
        <dbReference type="ChEBI" id="CHEBI:37565"/>
    </ligand>
</feature>
<dbReference type="GO" id="GO:0005737">
    <property type="term" value="C:cytoplasm"/>
    <property type="evidence" value="ECO:0007669"/>
    <property type="project" value="UniProtKB-SubCell"/>
</dbReference>
<feature type="compositionally biased region" description="Low complexity" evidence="8">
    <location>
        <begin position="541"/>
        <end position="550"/>
    </location>
</feature>